<protein>
    <submittedName>
        <fullName evidence="1">Uncharacterized protein</fullName>
    </submittedName>
</protein>
<name>E4T639_PALPW</name>
<proteinExistence type="predicted"/>
<dbReference type="Proteomes" id="UP000008718">
    <property type="component" value="Chromosome"/>
</dbReference>
<sequence>MSKVFRLYNIQGNPNIVDWQDANVYGVQAISEITDPDGADAKKEITSIPSPFARIDLIKTAFREVVNMANRDSRGRGYAGLDGKTIYHKMVSDAFDIAQIFFNIETFKDKFEILVWDRSKDLKVNNVLGKTLKRYLESDATGDDPYNFGKLERIYLLNYIGPDRPGNLNIVGATSPATLFFSSANDLSYVSKNINFGQDRPFDHEYQPLYKRDFEFQKYIYAFREAYGIKAFGKHFREIEDYLISSTGKECNYKHLNEEQKRIIDDLDESSIAGYEPITVGEKGADQLDILGKPFHKKTKLINWQSDFEIESTLFQGEKKPLVLPVEAGNTYENLKFTTDKWGKQHKAPYYNNTLWTNRKLPIVDDEYPYLTISDFLTDTIVRMPYEINKESFFDGNIDRADGKSYLLPLTDLFFQFFTTDQLRGTLRDGKKMFELKNNAGGVTAVLRIPIKGNKHIEYRRTYFEAVEPDIENNDGGLVEEDFVYAQFPLIKFKTNNEAYYRMGLLSNFDNAEKYSLRLYYQNNSLKSDFIVRNEQDNRYNKYKTYILEKSNFDYLRIDCNNEISGIVLPEFKHQGGMQQYTFAIDFGTTNMHIEYSLDNNPAKPFDITKDEMQIHLLLKVVDIMRRNIFNYDMLPPTLGMEEEFKLPMRTVLSEALTTDWNSSVFPMAQVNIPFPYERKTEPEYNKIITNLKWSNEKDNIKRVTNYIESLFLILRNKVILNNGDISKTKIIWFYPISMTQHRYDLFKKAWEETYKKYFGTNVQNVISITESVAPYEFYKSSAGNTSNMVSIDIGGGTSDIVIAKNKEVKFISSFRFAANSVFGDGYVTSRNGSIQNGIIRQFKEEIDKILKNNNMDDLVKIYTRLDHKNVSSDLASFFFSLKNNKEVVDASISNDLDFNRILQADDKQKIVFLFFYVAIIYHLVHLMKAKDIPMPRHITFSGNGSKMIQILTTNTRLLENFTKMIFEKIYNEKYPSDGLTIIQSPTIPKEATCKGGISSQIAQDYTQISATKVVLKGSDNCTFISNETYGNIDQQQYIARTTEEIRKFIQFTFDLNNDFSFKNNFGIDSASFSSAKTECFRDLAIYTENGLKQKLSEVSDDDLIEETFFFYPLNGMLYALSSKICELNSENTAQ</sequence>
<dbReference type="eggNOG" id="COG0443">
    <property type="taxonomic scope" value="Bacteria"/>
</dbReference>
<dbReference type="EMBL" id="CP002345">
    <property type="protein sequence ID" value="ADQ80183.1"/>
    <property type="molecule type" value="Genomic_DNA"/>
</dbReference>
<reference key="1">
    <citation type="submission" date="2010-11" db="EMBL/GenBank/DDBJ databases">
        <title>The complete genome of Paludibacter propionicigenes DSM 17365.</title>
        <authorList>
            <consortium name="US DOE Joint Genome Institute (JGI-PGF)"/>
            <person name="Lucas S."/>
            <person name="Copeland A."/>
            <person name="Lapidus A."/>
            <person name="Bruce D."/>
            <person name="Goodwin L."/>
            <person name="Pitluck S."/>
            <person name="Kyrpides N."/>
            <person name="Mavromatis K."/>
            <person name="Ivanova N."/>
            <person name="Munk A.C."/>
            <person name="Brettin T."/>
            <person name="Detter J.C."/>
            <person name="Han C."/>
            <person name="Tapia R."/>
            <person name="Land M."/>
            <person name="Hauser L."/>
            <person name="Markowitz V."/>
            <person name="Cheng J.-F."/>
            <person name="Hugenholtz P."/>
            <person name="Woyke T."/>
            <person name="Wu D."/>
            <person name="Gronow S."/>
            <person name="Wellnitz S."/>
            <person name="Brambilla E."/>
            <person name="Klenk H.-P."/>
            <person name="Eisen J.A."/>
        </authorList>
    </citation>
    <scope>NUCLEOTIDE SEQUENCE</scope>
    <source>
        <strain>WB4</strain>
    </source>
</reference>
<reference evidence="1 2" key="2">
    <citation type="journal article" date="2011" name="Stand. Genomic Sci.">
        <title>Complete genome sequence of Paludibacter propionicigenes type strain (WB4).</title>
        <authorList>
            <person name="Gronow S."/>
            <person name="Munk C."/>
            <person name="Lapidus A."/>
            <person name="Nolan M."/>
            <person name="Lucas S."/>
            <person name="Hammon N."/>
            <person name="Deshpande S."/>
            <person name="Cheng J.F."/>
            <person name="Tapia R."/>
            <person name="Han C."/>
            <person name="Goodwin L."/>
            <person name="Pitluck S."/>
            <person name="Liolios K."/>
            <person name="Ivanova N."/>
            <person name="Mavromatis K."/>
            <person name="Mikhailova N."/>
            <person name="Pati A."/>
            <person name="Chen A."/>
            <person name="Palaniappan K."/>
            <person name="Land M."/>
            <person name="Hauser L."/>
            <person name="Chang Y.J."/>
            <person name="Jeffries C.D."/>
            <person name="Brambilla E."/>
            <person name="Rohde M."/>
            <person name="Goker M."/>
            <person name="Detter J.C."/>
            <person name="Woyke T."/>
            <person name="Bristow J."/>
            <person name="Eisen J.A."/>
            <person name="Markowitz V."/>
            <person name="Hugenholtz P."/>
            <person name="Kyrpides N.C."/>
            <person name="Klenk H.P."/>
        </authorList>
    </citation>
    <scope>NUCLEOTIDE SEQUENCE [LARGE SCALE GENOMIC DNA]</scope>
    <source>
        <strain evidence="2">DSM 17365 / JCM 13257 / WB4</strain>
    </source>
</reference>
<keyword evidence="2" id="KW-1185">Reference proteome</keyword>
<dbReference type="RefSeq" id="WP_013445552.1">
    <property type="nucleotide sequence ID" value="NC_014734.1"/>
</dbReference>
<gene>
    <name evidence="1" type="ordered locus">Palpr_2046</name>
</gene>
<organism evidence="1 2">
    <name type="scientific">Paludibacter propionicigenes (strain DSM 17365 / JCM 13257 / WB4)</name>
    <dbReference type="NCBI Taxonomy" id="694427"/>
    <lineage>
        <taxon>Bacteria</taxon>
        <taxon>Pseudomonadati</taxon>
        <taxon>Bacteroidota</taxon>
        <taxon>Bacteroidia</taxon>
        <taxon>Bacteroidales</taxon>
        <taxon>Paludibacteraceae</taxon>
        <taxon>Paludibacter</taxon>
    </lineage>
</organism>
<dbReference type="KEGG" id="ppn:Palpr_2046"/>
<dbReference type="HOGENOM" id="CLU_278452_0_0_10"/>
<evidence type="ECO:0000313" key="1">
    <source>
        <dbReference type="EMBL" id="ADQ80183.1"/>
    </source>
</evidence>
<dbReference type="STRING" id="694427.Palpr_2046"/>
<dbReference type="InterPro" id="IPR043129">
    <property type="entry name" value="ATPase_NBD"/>
</dbReference>
<dbReference type="AlphaFoldDB" id="E4T639"/>
<dbReference type="SUPFAM" id="SSF53067">
    <property type="entry name" value="Actin-like ATPase domain"/>
    <property type="match status" value="1"/>
</dbReference>
<evidence type="ECO:0000313" key="2">
    <source>
        <dbReference type="Proteomes" id="UP000008718"/>
    </source>
</evidence>
<accession>E4T639</accession>
<dbReference type="OrthoDB" id="1028138at2"/>